<name>A0AAU0MDL2_9MICO</name>
<dbReference type="PANTHER" id="PTHR42711:SF19">
    <property type="entry name" value="DOXORUBICIN RESISTANCE ATP-BINDING PROTEIN DRRA"/>
    <property type="match status" value="1"/>
</dbReference>
<dbReference type="Pfam" id="PF00005">
    <property type="entry name" value="ABC_tran"/>
    <property type="match status" value="1"/>
</dbReference>
<feature type="region of interest" description="Disordered" evidence="6">
    <location>
        <begin position="183"/>
        <end position="275"/>
    </location>
</feature>
<reference evidence="8 9" key="1">
    <citation type="submission" date="2023-10" db="EMBL/GenBank/DDBJ databases">
        <title>Y20.</title>
        <authorList>
            <person name="Zhang G."/>
            <person name="Ding Y."/>
        </authorList>
    </citation>
    <scope>NUCLEOTIDE SEQUENCE [LARGE SCALE GENOMIC DNA]</scope>
    <source>
        <strain evidence="8 9">Y20</strain>
    </source>
</reference>
<dbReference type="SMART" id="SM00382">
    <property type="entry name" value="AAA"/>
    <property type="match status" value="1"/>
</dbReference>
<keyword evidence="4 8" id="KW-0067">ATP-binding</keyword>
<dbReference type="InterPro" id="IPR027417">
    <property type="entry name" value="P-loop_NTPase"/>
</dbReference>
<dbReference type="GO" id="GO:0005524">
    <property type="term" value="F:ATP binding"/>
    <property type="evidence" value="ECO:0007669"/>
    <property type="project" value="UniProtKB-KW"/>
</dbReference>
<evidence type="ECO:0000313" key="8">
    <source>
        <dbReference type="EMBL" id="WOQ68598.1"/>
    </source>
</evidence>
<organism evidence="8 9">
    <name type="scientific">Microbacterium limosum</name>
    <dbReference type="NCBI Taxonomy" id="3079935"/>
    <lineage>
        <taxon>Bacteria</taxon>
        <taxon>Bacillati</taxon>
        <taxon>Actinomycetota</taxon>
        <taxon>Actinomycetes</taxon>
        <taxon>Micrococcales</taxon>
        <taxon>Microbacteriaceae</taxon>
        <taxon>Microbacterium</taxon>
    </lineage>
</organism>
<evidence type="ECO:0000256" key="3">
    <source>
        <dbReference type="ARBA" id="ARBA00022741"/>
    </source>
</evidence>
<evidence type="ECO:0000256" key="4">
    <source>
        <dbReference type="ARBA" id="ARBA00022840"/>
    </source>
</evidence>
<dbReference type="RefSeq" id="WP_330169739.1">
    <property type="nucleotide sequence ID" value="NZ_CP137080.1"/>
</dbReference>
<dbReference type="InterPro" id="IPR050763">
    <property type="entry name" value="ABC_transporter_ATP-binding"/>
</dbReference>
<dbReference type="Gene3D" id="3.40.50.300">
    <property type="entry name" value="P-loop containing nucleotide triphosphate hydrolases"/>
    <property type="match status" value="1"/>
</dbReference>
<feature type="compositionally biased region" description="Low complexity" evidence="6">
    <location>
        <begin position="17"/>
        <end position="33"/>
    </location>
</feature>
<dbReference type="GO" id="GO:0005886">
    <property type="term" value="C:plasma membrane"/>
    <property type="evidence" value="ECO:0007669"/>
    <property type="project" value="UniProtKB-SubCell"/>
</dbReference>
<evidence type="ECO:0000256" key="5">
    <source>
        <dbReference type="ARBA" id="ARBA00023251"/>
    </source>
</evidence>
<dbReference type="Proteomes" id="UP001329313">
    <property type="component" value="Chromosome"/>
</dbReference>
<feature type="compositionally biased region" description="Acidic residues" evidence="6">
    <location>
        <begin position="225"/>
        <end position="234"/>
    </location>
</feature>
<keyword evidence="5" id="KW-0046">Antibiotic resistance</keyword>
<feature type="compositionally biased region" description="Basic and acidic residues" evidence="6">
    <location>
        <begin position="193"/>
        <end position="202"/>
    </location>
</feature>
<accession>A0AAU0MDL2</accession>
<dbReference type="GO" id="GO:0016887">
    <property type="term" value="F:ATP hydrolysis activity"/>
    <property type="evidence" value="ECO:0007669"/>
    <property type="project" value="InterPro"/>
</dbReference>
<dbReference type="EMBL" id="CP137080">
    <property type="protein sequence ID" value="WOQ68598.1"/>
    <property type="molecule type" value="Genomic_DNA"/>
</dbReference>
<keyword evidence="2" id="KW-0813">Transport</keyword>
<evidence type="ECO:0000259" key="7">
    <source>
        <dbReference type="PROSITE" id="PS50893"/>
    </source>
</evidence>
<evidence type="ECO:0000256" key="2">
    <source>
        <dbReference type="ARBA" id="ARBA00022448"/>
    </source>
</evidence>
<dbReference type="InterPro" id="IPR003593">
    <property type="entry name" value="AAA+_ATPase"/>
</dbReference>
<feature type="region of interest" description="Disordered" evidence="6">
    <location>
        <begin position="1"/>
        <end position="166"/>
    </location>
</feature>
<dbReference type="InterPro" id="IPR003439">
    <property type="entry name" value="ABC_transporter-like_ATP-bd"/>
</dbReference>
<dbReference type="PANTHER" id="PTHR42711">
    <property type="entry name" value="ABC TRANSPORTER ATP-BINDING PROTEIN"/>
    <property type="match status" value="1"/>
</dbReference>
<dbReference type="GO" id="GO:0046677">
    <property type="term" value="P:response to antibiotic"/>
    <property type="evidence" value="ECO:0007669"/>
    <property type="project" value="UniProtKB-KW"/>
</dbReference>
<dbReference type="AlphaFoldDB" id="A0AAU0MDL2"/>
<keyword evidence="3" id="KW-0547">Nucleotide-binding</keyword>
<sequence>MTASSSDPRDPSDEPDASAPAPDASVDDAGSSAEKSTPPPRKRPARTPTGEKKPAAPRAPRAPRVTAASGGAKPEKSGAGAAAKKPRAATAPRKPRSGAASGKSGSGAASGKSGAGAAPRKPRAAAVPKKTDLPTPESSASAPSPADDESTGVVSALPPLPPLPPLSAAEAARLKAAVPGEALAAEGIPAGTGEKDDAGRADADEEPSGTAAPVIAPDIAVVAEGEGEDVEADTAAEPVPDTVAIARQPRAGREDAAPGPEPETKAEGSDEAPVADVSAVDATAATDADVAAESAAEGVATADADSDSPAIAMTAVTKRFGGHTVLDAIDLTVPAGSFFGLVGPNGAGKTTSLSIMAGLLRADEGTVEIAGVDAAADPRAAKAKLGVLPDRLRTFDRLSGRQLLYYYGVLRGLRPAVVNDRIADLARVFDLRDALARSVSDYSAGMVKKIMLAGAMIHSPRVLILDEPFEAVDPESSDIILDILRSYVEHGGTVVLSSHGMGLVERVCTRVAVIVDGRVLAQGTVDDVRGDLTMEQRFIELTGGLDDAEGLEWLHNFSD</sequence>
<feature type="compositionally biased region" description="Basic and acidic residues" evidence="6">
    <location>
        <begin position="251"/>
        <end position="268"/>
    </location>
</feature>
<comment type="subcellular location">
    <subcellularLocation>
        <location evidence="1">Cell membrane</location>
        <topology evidence="1">Peripheral membrane protein</topology>
    </subcellularLocation>
</comment>
<feature type="domain" description="ABC transporter" evidence="7">
    <location>
        <begin position="311"/>
        <end position="541"/>
    </location>
</feature>
<gene>
    <name evidence="8" type="ORF">RYJ27_07640</name>
</gene>
<dbReference type="SUPFAM" id="SSF52540">
    <property type="entry name" value="P-loop containing nucleoside triphosphate hydrolases"/>
    <property type="match status" value="1"/>
</dbReference>
<feature type="compositionally biased region" description="Low complexity" evidence="6">
    <location>
        <begin position="56"/>
        <end position="145"/>
    </location>
</feature>
<dbReference type="KEGG" id="mliy:RYJ27_07640"/>
<protein>
    <submittedName>
        <fullName evidence="8">ATP-binding cassette domain-containing protein</fullName>
    </submittedName>
</protein>
<evidence type="ECO:0000256" key="1">
    <source>
        <dbReference type="ARBA" id="ARBA00004202"/>
    </source>
</evidence>
<dbReference type="PROSITE" id="PS50893">
    <property type="entry name" value="ABC_TRANSPORTER_2"/>
    <property type="match status" value="1"/>
</dbReference>
<dbReference type="CDD" id="cd03230">
    <property type="entry name" value="ABC_DR_subfamily_A"/>
    <property type="match status" value="1"/>
</dbReference>
<evidence type="ECO:0000313" key="9">
    <source>
        <dbReference type="Proteomes" id="UP001329313"/>
    </source>
</evidence>
<keyword evidence="9" id="KW-1185">Reference proteome</keyword>
<feature type="compositionally biased region" description="Low complexity" evidence="6">
    <location>
        <begin position="211"/>
        <end position="224"/>
    </location>
</feature>
<proteinExistence type="predicted"/>
<evidence type="ECO:0000256" key="6">
    <source>
        <dbReference type="SAM" id="MobiDB-lite"/>
    </source>
</evidence>